<evidence type="ECO:0000313" key="1">
    <source>
        <dbReference type="EMBL" id="CAG8598082.1"/>
    </source>
</evidence>
<keyword evidence="2" id="KW-1185">Reference proteome</keyword>
<protein>
    <submittedName>
        <fullName evidence="1">36630_t:CDS:1</fullName>
    </submittedName>
</protein>
<sequence length="179" mass="20465">MSETKYCEACQTTNSAKFRSLGGEMWKKAVNNGLVKKDWEEDICLCNICYINVKNPLDKLSKQAKNTNIDEDAENELSEAIKMLAKFFIKENIWPLERSSQTIDRMKKLMLFICYLLASLHNSKINVFKFNIANYLDSVGTRNKGINMMAKLGITLTARSVNHNKRRTSNAHEEYVGVA</sequence>
<comment type="caution">
    <text evidence="1">The sequence shown here is derived from an EMBL/GenBank/DDBJ whole genome shotgun (WGS) entry which is preliminary data.</text>
</comment>
<accession>A0ABN7UJ75</accession>
<reference evidence="1 2" key="1">
    <citation type="submission" date="2021-06" db="EMBL/GenBank/DDBJ databases">
        <authorList>
            <person name="Kallberg Y."/>
            <person name="Tangrot J."/>
            <person name="Rosling A."/>
        </authorList>
    </citation>
    <scope>NUCLEOTIDE SEQUENCE [LARGE SCALE GENOMIC DNA]</scope>
    <source>
        <strain evidence="1 2">120-4 pot B 10/14</strain>
    </source>
</reference>
<proteinExistence type="predicted"/>
<dbReference type="Proteomes" id="UP000789901">
    <property type="component" value="Unassembled WGS sequence"/>
</dbReference>
<gene>
    <name evidence="1" type="ORF">GMARGA_LOCUS6745</name>
</gene>
<evidence type="ECO:0000313" key="2">
    <source>
        <dbReference type="Proteomes" id="UP000789901"/>
    </source>
</evidence>
<name>A0ABN7UJ75_GIGMA</name>
<dbReference type="EMBL" id="CAJVQB010003115">
    <property type="protein sequence ID" value="CAG8598082.1"/>
    <property type="molecule type" value="Genomic_DNA"/>
</dbReference>
<organism evidence="1 2">
    <name type="scientific">Gigaspora margarita</name>
    <dbReference type="NCBI Taxonomy" id="4874"/>
    <lineage>
        <taxon>Eukaryota</taxon>
        <taxon>Fungi</taxon>
        <taxon>Fungi incertae sedis</taxon>
        <taxon>Mucoromycota</taxon>
        <taxon>Glomeromycotina</taxon>
        <taxon>Glomeromycetes</taxon>
        <taxon>Diversisporales</taxon>
        <taxon>Gigasporaceae</taxon>
        <taxon>Gigaspora</taxon>
    </lineage>
</organism>